<evidence type="ECO:0000313" key="2">
    <source>
        <dbReference type="EnsemblMetazoa" id="ISCW021821-PA"/>
    </source>
</evidence>
<dbReference type="Proteomes" id="UP000001555">
    <property type="component" value="Unassembled WGS sequence"/>
</dbReference>
<dbReference type="EnsemblMetazoa" id="ISCW021821-RA">
    <property type="protein sequence ID" value="ISCW021821-PA"/>
    <property type="gene ID" value="ISCW021821"/>
</dbReference>
<dbReference type="PaxDb" id="6945-B7Q4T5"/>
<dbReference type="VEuPathDB" id="VectorBase:ISCW021821"/>
<sequence>MPKNLRRPNATTAAGRTFSLFPTARFHFGLFDRALRVTRVEEVRKSLDTNTQEMLASIQKKIENASEAREAQIGALQERLRNHVSLASFFVPV</sequence>
<dbReference type="Gene3D" id="6.10.280.30">
    <property type="match status" value="1"/>
</dbReference>
<dbReference type="EMBL" id="DS857574">
    <property type="protein sequence ID" value="EEC13857.1"/>
    <property type="molecule type" value="Genomic_DNA"/>
</dbReference>
<evidence type="ECO:0007829" key="4">
    <source>
        <dbReference type="PeptideAtlas" id="B7Q4T5"/>
    </source>
</evidence>
<dbReference type="OrthoDB" id="5986631at2759"/>
<dbReference type="AlphaFoldDB" id="B7Q4T5"/>
<evidence type="ECO:0000313" key="3">
    <source>
        <dbReference type="Proteomes" id="UP000001555"/>
    </source>
</evidence>
<keyword evidence="4" id="KW-1267">Proteomics identification</keyword>
<dbReference type="VEuPathDB" id="VectorBase:ISCI021821"/>
<protein>
    <submittedName>
        <fullName evidence="1 2">Uncharacterized protein</fullName>
    </submittedName>
</protein>
<gene>
    <name evidence="1" type="ORF">IscW_ISCW021821</name>
</gene>
<accession>B7Q4T5</accession>
<dbReference type="VEuPathDB" id="VectorBase:ISCP_009895"/>
<keyword evidence="3" id="KW-1185">Reference proteome</keyword>
<dbReference type="EMBL" id="ABJB010728844">
    <property type="status" value="NOT_ANNOTATED_CDS"/>
    <property type="molecule type" value="Genomic_DNA"/>
</dbReference>
<reference evidence="1 3" key="1">
    <citation type="submission" date="2008-03" db="EMBL/GenBank/DDBJ databases">
        <title>Annotation of Ixodes scapularis.</title>
        <authorList>
            <consortium name="Ixodes scapularis Genome Project Consortium"/>
            <person name="Caler E."/>
            <person name="Hannick L.I."/>
            <person name="Bidwell S."/>
            <person name="Joardar V."/>
            <person name="Thiagarajan M."/>
            <person name="Amedeo P."/>
            <person name="Galinsky K.J."/>
            <person name="Schobel S."/>
            <person name="Inman J."/>
            <person name="Hostetler J."/>
            <person name="Miller J."/>
            <person name="Hammond M."/>
            <person name="Megy K."/>
            <person name="Lawson D."/>
            <person name="Kodira C."/>
            <person name="Sutton G."/>
            <person name="Meyer J."/>
            <person name="Hill C.A."/>
            <person name="Birren B."/>
            <person name="Nene V."/>
            <person name="Collins F."/>
            <person name="Alarcon-Chaidez F."/>
            <person name="Wikel S."/>
            <person name="Strausberg R."/>
        </authorList>
    </citation>
    <scope>NUCLEOTIDE SEQUENCE [LARGE SCALE GENOMIC DNA]</scope>
    <source>
        <strain evidence="3">Wikel</strain>
        <strain evidence="1">Wikel colony</strain>
    </source>
</reference>
<proteinExistence type="evidence at protein level"/>
<name>B7Q4T5_IXOSC</name>
<reference evidence="2" key="2">
    <citation type="submission" date="2020-05" db="UniProtKB">
        <authorList>
            <consortium name="EnsemblMetazoa"/>
        </authorList>
    </citation>
    <scope>IDENTIFICATION</scope>
    <source>
        <strain evidence="2">wikel</strain>
    </source>
</reference>
<dbReference type="HOGENOM" id="CLU_2402107_0_0_1"/>
<evidence type="ECO:0000313" key="1">
    <source>
        <dbReference type="EMBL" id="EEC13857.1"/>
    </source>
</evidence>
<organism>
    <name type="scientific">Ixodes scapularis</name>
    <name type="common">Black-legged tick</name>
    <name type="synonym">Deer tick</name>
    <dbReference type="NCBI Taxonomy" id="6945"/>
    <lineage>
        <taxon>Eukaryota</taxon>
        <taxon>Metazoa</taxon>
        <taxon>Ecdysozoa</taxon>
        <taxon>Arthropoda</taxon>
        <taxon>Chelicerata</taxon>
        <taxon>Arachnida</taxon>
        <taxon>Acari</taxon>
        <taxon>Parasitiformes</taxon>
        <taxon>Ixodida</taxon>
        <taxon>Ixodoidea</taxon>
        <taxon>Ixodidae</taxon>
        <taxon>Ixodinae</taxon>
        <taxon>Ixodes</taxon>
    </lineage>
</organism>
<dbReference type="InParanoid" id="B7Q4T5"/>